<sequence length="135" mass="15940">NSLMMVKEAALEGWEVCNGCQLIFCSKCKNEYKLLEVCPGSVYVSEHKPIFDLLPIEQIFDLSKQMQRKPKEGRFVPKIFFEDEKTKVNIIENKNKQKLETDFSIVRFREEQWKKFGTVLVKRKDGKFLTWGQIE</sequence>
<feature type="non-terminal residue" evidence="1">
    <location>
        <position position="1"/>
    </location>
</feature>
<dbReference type="EMBL" id="BARU01031314">
    <property type="protein sequence ID" value="GAH73314.1"/>
    <property type="molecule type" value="Genomic_DNA"/>
</dbReference>
<reference evidence="1" key="1">
    <citation type="journal article" date="2014" name="Front. Microbiol.">
        <title>High frequency of phylogenetically diverse reductive dehalogenase-homologous genes in deep subseafloor sedimentary metagenomes.</title>
        <authorList>
            <person name="Kawai M."/>
            <person name="Futagami T."/>
            <person name="Toyoda A."/>
            <person name="Takaki Y."/>
            <person name="Nishi S."/>
            <person name="Hori S."/>
            <person name="Arai W."/>
            <person name="Tsubouchi T."/>
            <person name="Morono Y."/>
            <person name="Uchiyama I."/>
            <person name="Ito T."/>
            <person name="Fujiyama A."/>
            <person name="Inagaki F."/>
            <person name="Takami H."/>
        </authorList>
    </citation>
    <scope>NUCLEOTIDE SEQUENCE</scope>
    <source>
        <strain evidence="1">Expedition CK06-06</strain>
    </source>
</reference>
<dbReference type="AlphaFoldDB" id="X1J4P5"/>
<organism evidence="1">
    <name type="scientific">marine sediment metagenome</name>
    <dbReference type="NCBI Taxonomy" id="412755"/>
    <lineage>
        <taxon>unclassified sequences</taxon>
        <taxon>metagenomes</taxon>
        <taxon>ecological metagenomes</taxon>
    </lineage>
</organism>
<protein>
    <submittedName>
        <fullName evidence="1">Uncharacterized protein</fullName>
    </submittedName>
</protein>
<name>X1J4P5_9ZZZZ</name>
<comment type="caution">
    <text evidence="1">The sequence shown here is derived from an EMBL/GenBank/DDBJ whole genome shotgun (WGS) entry which is preliminary data.</text>
</comment>
<accession>X1J4P5</accession>
<proteinExistence type="predicted"/>
<evidence type="ECO:0000313" key="1">
    <source>
        <dbReference type="EMBL" id="GAH73314.1"/>
    </source>
</evidence>
<gene>
    <name evidence="1" type="ORF">S03H2_49552</name>
</gene>